<dbReference type="RefSeq" id="XP_030766627.1">
    <property type="nucleotide sequence ID" value="XM_030910767.1"/>
</dbReference>
<dbReference type="CDD" id="cd01650">
    <property type="entry name" value="RT_nLTR_like"/>
    <property type="match status" value="1"/>
</dbReference>
<dbReference type="SUPFAM" id="SSF56672">
    <property type="entry name" value="DNA/RNA polymerases"/>
    <property type="match status" value="1"/>
</dbReference>
<dbReference type="OrthoDB" id="6745707at2759"/>
<dbReference type="GO" id="GO:0071897">
    <property type="term" value="P:DNA biosynthetic process"/>
    <property type="evidence" value="ECO:0007669"/>
    <property type="project" value="UniProtKB-ARBA"/>
</dbReference>
<reference evidence="3" key="1">
    <citation type="submission" date="2025-08" db="UniProtKB">
        <authorList>
            <consortium name="RefSeq"/>
        </authorList>
    </citation>
    <scope>IDENTIFICATION</scope>
    <source>
        <tissue evidence="3">Gonads</tissue>
    </source>
</reference>
<dbReference type="KEGG" id="soy:115890522"/>
<evidence type="ECO:0000313" key="3">
    <source>
        <dbReference type="RefSeq" id="XP_030766627.1"/>
    </source>
</evidence>
<dbReference type="Pfam" id="PF00078">
    <property type="entry name" value="RVT_1"/>
    <property type="match status" value="1"/>
</dbReference>
<dbReference type="InterPro" id="IPR000477">
    <property type="entry name" value="RT_dom"/>
</dbReference>
<sequence length="206" mass="23894">MCYKGLEILYPVLYCSIWREEITPIHKKGRRDECSNYRCISVTSTMSRVYAKLLRNIVETEYGPQEIEEQAGFRAGRSCIDHIFSLTQLNGKKVARNREAHLLFVDLSKAYDTVPIQKLWQVLENSPINNTAIKAIKQLYHQAFSRIKIGSNISETFYVTKDLRQGCCLSPTLFKIYLNEALKKWRRSCSGMGIELKNDIYCSFCR</sequence>
<proteinExistence type="predicted"/>
<feature type="domain" description="Reverse transcriptase" evidence="1">
    <location>
        <begin position="1"/>
        <end position="206"/>
    </location>
</feature>
<gene>
    <name evidence="3" type="primary">LOC115890522</name>
</gene>
<evidence type="ECO:0000259" key="1">
    <source>
        <dbReference type="PROSITE" id="PS50878"/>
    </source>
</evidence>
<dbReference type="GeneID" id="115890522"/>
<protein>
    <submittedName>
        <fullName evidence="3">Uncharacterized protein LOC115890522</fullName>
    </submittedName>
</protein>
<accession>A0A6J2YTH7</accession>
<dbReference type="Proteomes" id="UP000504635">
    <property type="component" value="Unplaced"/>
</dbReference>
<dbReference type="PROSITE" id="PS50878">
    <property type="entry name" value="RT_POL"/>
    <property type="match status" value="1"/>
</dbReference>
<keyword evidence="2" id="KW-1185">Reference proteome</keyword>
<name>A0A6J2YTH7_SITOR</name>
<dbReference type="InParanoid" id="A0A6J2YTH7"/>
<dbReference type="AlphaFoldDB" id="A0A6J2YTH7"/>
<evidence type="ECO:0000313" key="2">
    <source>
        <dbReference type="Proteomes" id="UP000504635"/>
    </source>
</evidence>
<dbReference type="InterPro" id="IPR043502">
    <property type="entry name" value="DNA/RNA_pol_sf"/>
</dbReference>
<dbReference type="PANTHER" id="PTHR19446">
    <property type="entry name" value="REVERSE TRANSCRIPTASES"/>
    <property type="match status" value="1"/>
</dbReference>
<organism evidence="2 3">
    <name type="scientific">Sitophilus oryzae</name>
    <name type="common">Rice weevil</name>
    <name type="synonym">Curculio oryzae</name>
    <dbReference type="NCBI Taxonomy" id="7048"/>
    <lineage>
        <taxon>Eukaryota</taxon>
        <taxon>Metazoa</taxon>
        <taxon>Ecdysozoa</taxon>
        <taxon>Arthropoda</taxon>
        <taxon>Hexapoda</taxon>
        <taxon>Insecta</taxon>
        <taxon>Pterygota</taxon>
        <taxon>Neoptera</taxon>
        <taxon>Endopterygota</taxon>
        <taxon>Coleoptera</taxon>
        <taxon>Polyphaga</taxon>
        <taxon>Cucujiformia</taxon>
        <taxon>Curculionidae</taxon>
        <taxon>Dryophthorinae</taxon>
        <taxon>Sitophilus</taxon>
    </lineage>
</organism>